<accession>A0AAN6T084</accession>
<protein>
    <submittedName>
        <fullName evidence="1">Uncharacterized protein</fullName>
    </submittedName>
</protein>
<proteinExistence type="predicted"/>
<gene>
    <name evidence="1" type="ORF">N658DRAFT_108606</name>
</gene>
<sequence length="182" mass="20025">MHSASRTHHVRVIALIFPRHLSCEVDSPPGDHSPPCPVNIGRQSPSASRVVSIPVWSLPSFLFLQPRILFPPSFFFILLHPNNLSILFACFHGTGLSKPTIFFTLFHHDSLLHPNNLSSLLTCYQSTDLFNPAIFFTQAIFSTFQASSNNLLPPAAVAFGNLSTLFNFPSANLPSSSPITLL</sequence>
<organism evidence="1 2">
    <name type="scientific">Parathielavia hyrcaniae</name>
    <dbReference type="NCBI Taxonomy" id="113614"/>
    <lineage>
        <taxon>Eukaryota</taxon>
        <taxon>Fungi</taxon>
        <taxon>Dikarya</taxon>
        <taxon>Ascomycota</taxon>
        <taxon>Pezizomycotina</taxon>
        <taxon>Sordariomycetes</taxon>
        <taxon>Sordariomycetidae</taxon>
        <taxon>Sordariales</taxon>
        <taxon>Chaetomiaceae</taxon>
        <taxon>Parathielavia</taxon>
    </lineage>
</organism>
<comment type="caution">
    <text evidence="1">The sequence shown here is derived from an EMBL/GenBank/DDBJ whole genome shotgun (WGS) entry which is preliminary data.</text>
</comment>
<evidence type="ECO:0000313" key="1">
    <source>
        <dbReference type="EMBL" id="KAK4100315.1"/>
    </source>
</evidence>
<reference evidence="1" key="1">
    <citation type="journal article" date="2023" name="Mol. Phylogenet. Evol.">
        <title>Genome-scale phylogeny and comparative genomics of the fungal order Sordariales.</title>
        <authorList>
            <person name="Hensen N."/>
            <person name="Bonometti L."/>
            <person name="Westerberg I."/>
            <person name="Brannstrom I.O."/>
            <person name="Guillou S."/>
            <person name="Cros-Aarteil S."/>
            <person name="Calhoun S."/>
            <person name="Haridas S."/>
            <person name="Kuo A."/>
            <person name="Mondo S."/>
            <person name="Pangilinan J."/>
            <person name="Riley R."/>
            <person name="LaButti K."/>
            <person name="Andreopoulos B."/>
            <person name="Lipzen A."/>
            <person name="Chen C."/>
            <person name="Yan M."/>
            <person name="Daum C."/>
            <person name="Ng V."/>
            <person name="Clum A."/>
            <person name="Steindorff A."/>
            <person name="Ohm R.A."/>
            <person name="Martin F."/>
            <person name="Silar P."/>
            <person name="Natvig D.O."/>
            <person name="Lalanne C."/>
            <person name="Gautier V."/>
            <person name="Ament-Velasquez S.L."/>
            <person name="Kruys A."/>
            <person name="Hutchinson M.I."/>
            <person name="Powell A.J."/>
            <person name="Barry K."/>
            <person name="Miller A.N."/>
            <person name="Grigoriev I.V."/>
            <person name="Debuchy R."/>
            <person name="Gladieux P."/>
            <person name="Hiltunen Thoren M."/>
            <person name="Johannesson H."/>
        </authorList>
    </citation>
    <scope>NUCLEOTIDE SEQUENCE</scope>
    <source>
        <strain evidence="1">CBS 757.83</strain>
    </source>
</reference>
<dbReference type="AlphaFoldDB" id="A0AAN6T084"/>
<name>A0AAN6T084_9PEZI</name>
<dbReference type="EMBL" id="MU863642">
    <property type="protein sequence ID" value="KAK4100315.1"/>
    <property type="molecule type" value="Genomic_DNA"/>
</dbReference>
<evidence type="ECO:0000313" key="2">
    <source>
        <dbReference type="Proteomes" id="UP001305647"/>
    </source>
</evidence>
<keyword evidence="2" id="KW-1185">Reference proteome</keyword>
<reference evidence="1" key="2">
    <citation type="submission" date="2023-05" db="EMBL/GenBank/DDBJ databases">
        <authorList>
            <consortium name="Lawrence Berkeley National Laboratory"/>
            <person name="Steindorff A."/>
            <person name="Hensen N."/>
            <person name="Bonometti L."/>
            <person name="Westerberg I."/>
            <person name="Brannstrom I.O."/>
            <person name="Guillou S."/>
            <person name="Cros-Aarteil S."/>
            <person name="Calhoun S."/>
            <person name="Haridas S."/>
            <person name="Kuo A."/>
            <person name="Mondo S."/>
            <person name="Pangilinan J."/>
            <person name="Riley R."/>
            <person name="Labutti K."/>
            <person name="Andreopoulos B."/>
            <person name="Lipzen A."/>
            <person name="Chen C."/>
            <person name="Yanf M."/>
            <person name="Daum C."/>
            <person name="Ng V."/>
            <person name="Clum A."/>
            <person name="Ohm R."/>
            <person name="Martin F."/>
            <person name="Silar P."/>
            <person name="Natvig D."/>
            <person name="Lalanne C."/>
            <person name="Gautier V."/>
            <person name="Ament-Velasquez S.L."/>
            <person name="Kruys A."/>
            <person name="Hutchinson M.I."/>
            <person name="Powell A.J."/>
            <person name="Barry K."/>
            <person name="Miller A.N."/>
            <person name="Grigoriev I.V."/>
            <person name="Debuchy R."/>
            <person name="Gladieux P."/>
            <person name="Thoren M.H."/>
            <person name="Johannesson H."/>
        </authorList>
    </citation>
    <scope>NUCLEOTIDE SEQUENCE</scope>
    <source>
        <strain evidence="1">CBS 757.83</strain>
    </source>
</reference>
<dbReference type="Proteomes" id="UP001305647">
    <property type="component" value="Unassembled WGS sequence"/>
</dbReference>